<feature type="coiled-coil region" evidence="1">
    <location>
        <begin position="461"/>
        <end position="488"/>
    </location>
</feature>
<dbReference type="NCBIfam" id="NF045780">
    <property type="entry name" value="TrlF_fam_ATP"/>
    <property type="match status" value="1"/>
</dbReference>
<proteinExistence type="predicted"/>
<dbReference type="InterPro" id="IPR027417">
    <property type="entry name" value="P-loop_NTPase"/>
</dbReference>
<dbReference type="Gene3D" id="3.20.20.140">
    <property type="entry name" value="Metal-dependent hydrolases"/>
    <property type="match status" value="1"/>
</dbReference>
<evidence type="ECO:0000313" key="3">
    <source>
        <dbReference type="Proteomes" id="UP000005356"/>
    </source>
</evidence>
<reference evidence="2 3" key="1">
    <citation type="journal article" date="2014" name="Int. J. Syst. Evol. Microbiol.">
        <title>Phylogenomics and the dynamic genome evolution of the genus Streptococcus.</title>
        <authorList>
            <consortium name="The Broad Institute Genome Sequencing Platform"/>
            <person name="Richards V.P."/>
            <person name="Palmer S.R."/>
            <person name="Pavinski Bitar P.D."/>
            <person name="Qin X."/>
            <person name="Weinstock G.M."/>
            <person name="Highlander S.K."/>
            <person name="Town C.D."/>
            <person name="Burne R.A."/>
            <person name="Stanhope M.J."/>
        </authorList>
    </citation>
    <scope>NUCLEOTIDE SEQUENCE [LARGE SCALE GENOMIC DNA]</scope>
    <source>
        <strain evidence="2 3">Jelinkova 176</strain>
    </source>
</reference>
<dbReference type="EMBL" id="AEUU02000001">
    <property type="protein sequence ID" value="EGJ27689.1"/>
    <property type="molecule type" value="Genomic_DNA"/>
</dbReference>
<evidence type="ECO:0008006" key="4">
    <source>
        <dbReference type="Google" id="ProtNLM"/>
    </source>
</evidence>
<dbReference type="Gene3D" id="3.40.50.300">
    <property type="entry name" value="P-loop containing nucleotide triphosphate hydrolases"/>
    <property type="match status" value="1"/>
</dbReference>
<dbReference type="Proteomes" id="UP000005356">
    <property type="component" value="Unassembled WGS sequence"/>
</dbReference>
<gene>
    <name evidence="2" type="ORF">STRPO_1870</name>
</gene>
<dbReference type="SUPFAM" id="SSF52540">
    <property type="entry name" value="P-loop containing nucleoside triphosphate hydrolases"/>
    <property type="match status" value="2"/>
</dbReference>
<keyword evidence="3" id="KW-1185">Reference proteome</keyword>
<protein>
    <recommendedName>
        <fullName evidence="4">ATPase involved in DNA repair</fullName>
    </recommendedName>
</protein>
<accession>A0ABN0CWI1</accession>
<organism evidence="2 3">
    <name type="scientific">Streptococcus porcinus str. Jelinkova 176</name>
    <dbReference type="NCBI Taxonomy" id="873448"/>
    <lineage>
        <taxon>Bacteria</taxon>
        <taxon>Bacillati</taxon>
        <taxon>Bacillota</taxon>
        <taxon>Bacilli</taxon>
        <taxon>Lactobacillales</taxon>
        <taxon>Streptococcaceae</taxon>
        <taxon>Streptococcus</taxon>
    </lineage>
</organism>
<dbReference type="RefSeq" id="WP_003084925.1">
    <property type="nucleotide sequence ID" value="NZ_AEUU02000001.1"/>
</dbReference>
<dbReference type="InterPro" id="IPR054787">
    <property type="entry name" value="TrlF_ATPase"/>
</dbReference>
<evidence type="ECO:0000256" key="1">
    <source>
        <dbReference type="SAM" id="Coils"/>
    </source>
</evidence>
<evidence type="ECO:0000313" key="2">
    <source>
        <dbReference type="EMBL" id="EGJ27689.1"/>
    </source>
</evidence>
<comment type="caution">
    <text evidence="2">The sequence shown here is derived from an EMBL/GenBank/DDBJ whole genome shotgun (WGS) entry which is preliminary data.</text>
</comment>
<name>A0ABN0CWI1_STRPO</name>
<keyword evidence="1" id="KW-0175">Coiled coil</keyword>
<sequence length="865" mass="101452">MINRGSEYKKWDLHIHSPFTILNNNFEKIEDGSPDIDKFIKKIKDEKIDVIGLTNYFNFTENDFELKRKLERFGVVTFLNLEVRLSNINKEDQLFDYHVIFDPLLDDQIIKNLLGQLKANIGSTEKSFNTLTYNEVEKLANVSFNDLIKVLSSDKELNGRYLKGFLSRGHGSATSDKDSKNQAVYENICVNSDFIIHSSCNDPKTCSDKKCKHNNLKKDREFWLGSKYVRPLLQSSDAHSIEKIGKKYSWIKSDLTFEGLKQIKYEPEFRICLDKEKPSLKKDELVIDYIEYKGKKLFLSENLNSIIGGRSTGKSTLLNSIAKKLGNTVDVGNYYFEDIDNFKVYWRDGKEDDSRKIHYIPQEYMFSLAKDNEKLKSLVGEIIQSKGIDFQLRNYEMKCSNLQREIKNLIHGFKENMRFQEELISPEAEKGLTEARIEAYENKKKELLEFDSFKDDERVLVEEKRKLLDHLIKENKNLDDDLNIVNNLQLSDTNFIIENFLNPSNDLQTKINSIIEDIKNLIADKFSSELFVLKNKLNRKLIENTKIIQELENDSLIQKYNKYLEKNFEILKLEELIKLEYHILSEINAFENKKQQLVQEEKDIKKEIIDKYKEYTKYREDLQNSFKINEEDDLTISIKFSLCDLYAEFDYINGRGNSKQLFIENMYSDFDSVVDSIFDDNSLVFNGNKNHFSHLEYFLNKNFYHYHFDIEYQNDKFDQMSPGKKSFIVLKLILDYSESKIPVLIDQPEDSLDNRAIYSELTTYIKKTKLNRQIILVTHNPNIVVTGDCENIIVANKDSNNSQNENGLTFDYINGSLESSIRKPESNYILQKFSIKEHVCDILEGGQTAFLKRENKYNIHQRVLR</sequence>